<proteinExistence type="predicted"/>
<dbReference type="AlphaFoldDB" id="A0A0A1U226"/>
<evidence type="ECO:0000313" key="2">
    <source>
        <dbReference type="Proteomes" id="UP000014680"/>
    </source>
</evidence>
<dbReference type="GeneID" id="14885691"/>
<accession>A0A0A1U226</accession>
<protein>
    <submittedName>
        <fullName evidence="1">Uncharacterized protein</fullName>
    </submittedName>
</protein>
<reference evidence="1 2" key="1">
    <citation type="submission" date="2012-10" db="EMBL/GenBank/DDBJ databases">
        <authorList>
            <person name="Zafar N."/>
            <person name="Inman J."/>
            <person name="Hall N."/>
            <person name="Lorenzi H."/>
            <person name="Caler E."/>
        </authorList>
    </citation>
    <scope>NUCLEOTIDE SEQUENCE [LARGE SCALE GENOMIC DNA]</scope>
    <source>
        <strain evidence="1 2">IP1</strain>
    </source>
</reference>
<keyword evidence="2" id="KW-1185">Reference proteome</keyword>
<dbReference type="SUPFAM" id="SSF52540">
    <property type="entry name" value="P-loop containing nucleoside triphosphate hydrolases"/>
    <property type="match status" value="1"/>
</dbReference>
<dbReference type="InterPro" id="IPR027417">
    <property type="entry name" value="P-loop_NTPase"/>
</dbReference>
<dbReference type="VEuPathDB" id="AmoebaDB:EIN_306040"/>
<sequence>MDRNLVKVSLWDASVGCSAIIYMYSATNHRTYVDMKEVIKENLENEIDGNSILVLAEMNSNDDSSRVVTDEEILEVKYLLNVDHYFKIDKITHQNAMFLVTETLAEILDSQQLENRKEIKHINTLENKSPNDNKNNTGICVAV</sequence>
<name>A0A0A1U226_ENTIV</name>
<dbReference type="KEGG" id="eiv:EIN_306040"/>
<gene>
    <name evidence="1" type="ORF">EIN_306040</name>
</gene>
<evidence type="ECO:0000313" key="1">
    <source>
        <dbReference type="EMBL" id="ELP86708.1"/>
    </source>
</evidence>
<dbReference type="RefSeq" id="XP_004186054.1">
    <property type="nucleotide sequence ID" value="XM_004186006.1"/>
</dbReference>
<dbReference type="Gene3D" id="3.40.50.300">
    <property type="entry name" value="P-loop containing nucleotide triphosphate hydrolases"/>
    <property type="match status" value="1"/>
</dbReference>
<dbReference type="Proteomes" id="UP000014680">
    <property type="component" value="Unassembled WGS sequence"/>
</dbReference>
<organism evidence="1 2">
    <name type="scientific">Entamoeba invadens IP1</name>
    <dbReference type="NCBI Taxonomy" id="370355"/>
    <lineage>
        <taxon>Eukaryota</taxon>
        <taxon>Amoebozoa</taxon>
        <taxon>Evosea</taxon>
        <taxon>Archamoebae</taxon>
        <taxon>Mastigamoebida</taxon>
        <taxon>Entamoebidae</taxon>
        <taxon>Entamoeba</taxon>
    </lineage>
</organism>
<dbReference type="EMBL" id="KB206936">
    <property type="protein sequence ID" value="ELP86708.1"/>
    <property type="molecule type" value="Genomic_DNA"/>
</dbReference>